<dbReference type="VEuPathDB" id="FungiDB:SJAG_04290"/>
<dbReference type="RefSeq" id="XP_002175406.1">
    <property type="nucleotide sequence ID" value="XM_002175370.2"/>
</dbReference>
<dbReference type="GO" id="GO:0043248">
    <property type="term" value="P:proteasome assembly"/>
    <property type="evidence" value="ECO:0007669"/>
    <property type="project" value="InterPro"/>
</dbReference>
<evidence type="ECO:0000313" key="4">
    <source>
        <dbReference type="JaponicusDB" id="SJAG_04290"/>
    </source>
</evidence>
<reference evidence="3 5" key="1">
    <citation type="journal article" date="2011" name="Science">
        <title>Comparative functional genomics of the fission yeasts.</title>
        <authorList>
            <person name="Rhind N."/>
            <person name="Chen Z."/>
            <person name="Yassour M."/>
            <person name="Thompson D.A."/>
            <person name="Haas B.J."/>
            <person name="Habib N."/>
            <person name="Wapinski I."/>
            <person name="Roy S."/>
            <person name="Lin M.F."/>
            <person name="Heiman D.I."/>
            <person name="Young S.K."/>
            <person name="Furuya K."/>
            <person name="Guo Y."/>
            <person name="Pidoux A."/>
            <person name="Chen H.M."/>
            <person name="Robbertse B."/>
            <person name="Goldberg J.M."/>
            <person name="Aoki K."/>
            <person name="Bayne E.H."/>
            <person name="Berlin A.M."/>
            <person name="Desjardins C.A."/>
            <person name="Dobbs E."/>
            <person name="Dukaj L."/>
            <person name="Fan L."/>
            <person name="FitzGerald M.G."/>
            <person name="French C."/>
            <person name="Gujja S."/>
            <person name="Hansen K."/>
            <person name="Keifenheim D."/>
            <person name="Levin J.Z."/>
            <person name="Mosher R.A."/>
            <person name="Mueller C.A."/>
            <person name="Pfiffner J."/>
            <person name="Priest M."/>
            <person name="Russ C."/>
            <person name="Smialowska A."/>
            <person name="Swoboda P."/>
            <person name="Sykes S.M."/>
            <person name="Vaughn M."/>
            <person name="Vengrova S."/>
            <person name="Yoder R."/>
            <person name="Zeng Q."/>
            <person name="Allshire R."/>
            <person name="Baulcombe D."/>
            <person name="Birren B.W."/>
            <person name="Brown W."/>
            <person name="Ekwall K."/>
            <person name="Kellis M."/>
            <person name="Leatherwood J."/>
            <person name="Levin H."/>
            <person name="Margalit H."/>
            <person name="Martienssen R."/>
            <person name="Nieduszynski C.A."/>
            <person name="Spatafora J.W."/>
            <person name="Friedman N."/>
            <person name="Dalgaard J.Z."/>
            <person name="Baumann P."/>
            <person name="Niki H."/>
            <person name="Regev A."/>
            <person name="Nusbaum C."/>
        </authorList>
    </citation>
    <scope>NUCLEOTIDE SEQUENCE [LARGE SCALE GENOMIC DNA]</scope>
    <source>
        <strain evidence="5">yFS275 / FY16936</strain>
    </source>
</reference>
<keyword evidence="1" id="KW-0143">Chaperone</keyword>
<proteinExistence type="inferred from homology"/>
<protein>
    <submittedName>
        <fullName evidence="3">Proteasome maturation factor Ump1</fullName>
    </submittedName>
</protein>
<gene>
    <name evidence="4" type="primary">ump1</name>
    <name evidence="3" type="ORF">SJAG_04290</name>
</gene>
<keyword evidence="5" id="KW-1185">Reference proteome</keyword>
<dbReference type="EMBL" id="KE651167">
    <property type="protein sequence ID" value="EEB09113.1"/>
    <property type="molecule type" value="Genomic_DNA"/>
</dbReference>
<dbReference type="STRING" id="402676.B6K6F9"/>
<dbReference type="OMA" id="IYGLHEP"/>
<evidence type="ECO:0000313" key="5">
    <source>
        <dbReference type="Proteomes" id="UP000001744"/>
    </source>
</evidence>
<dbReference type="GO" id="GO:0000502">
    <property type="term" value="C:proteasome complex"/>
    <property type="evidence" value="ECO:0007669"/>
    <property type="project" value="UniProtKB-KW"/>
</dbReference>
<dbReference type="PANTHER" id="PTHR12828">
    <property type="entry name" value="PROTEASOME MATURATION PROTEIN UMP1"/>
    <property type="match status" value="1"/>
</dbReference>
<dbReference type="Proteomes" id="UP000001744">
    <property type="component" value="Unassembled WGS sequence"/>
</dbReference>
<dbReference type="InterPro" id="IPR008012">
    <property type="entry name" value="Ump1"/>
</dbReference>
<evidence type="ECO:0000256" key="2">
    <source>
        <dbReference type="ARBA" id="ARBA00043974"/>
    </source>
</evidence>
<evidence type="ECO:0000313" key="3">
    <source>
        <dbReference type="EMBL" id="EEB09113.1"/>
    </source>
</evidence>
<evidence type="ECO:0000256" key="1">
    <source>
        <dbReference type="ARBA" id="ARBA00023186"/>
    </source>
</evidence>
<dbReference type="eggNOG" id="KOG3061">
    <property type="taxonomic scope" value="Eukaryota"/>
</dbReference>
<dbReference type="PANTHER" id="PTHR12828:SF3">
    <property type="entry name" value="PROTEASOME MATURATION PROTEIN"/>
    <property type="match status" value="1"/>
</dbReference>
<organism evidence="3 5">
    <name type="scientific">Schizosaccharomyces japonicus (strain yFS275 / FY16936)</name>
    <name type="common">Fission yeast</name>
    <dbReference type="NCBI Taxonomy" id="402676"/>
    <lineage>
        <taxon>Eukaryota</taxon>
        <taxon>Fungi</taxon>
        <taxon>Dikarya</taxon>
        <taxon>Ascomycota</taxon>
        <taxon>Taphrinomycotina</taxon>
        <taxon>Schizosaccharomycetes</taxon>
        <taxon>Schizosaccharomycetales</taxon>
        <taxon>Schizosaccharomycetaceae</taxon>
        <taxon>Schizosaccharomyces</taxon>
    </lineage>
</organism>
<sequence>MESNASTISGNYKASVFEPITPVVNSVEGKHPLEQRLAGWEQKETQKRLGMMRRIYGIHEPVRREIENKFASQDFRPLALGGPTLLHQEILAGKEASVDETDIFVTPAPMEMTLQNEMSLRYGF</sequence>
<accession>B6K6F9</accession>
<dbReference type="GeneID" id="7052551"/>
<dbReference type="AlphaFoldDB" id="B6K6F9"/>
<dbReference type="Pfam" id="PF05348">
    <property type="entry name" value="UMP1"/>
    <property type="match status" value="1"/>
</dbReference>
<dbReference type="HOGENOM" id="CLU_2005237_0_0_1"/>
<dbReference type="JaponicusDB" id="SJAG_04290">
    <property type="gene designation" value="ump1"/>
</dbReference>
<keyword evidence="3" id="KW-0647">Proteasome</keyword>
<name>B6K6F9_SCHJY</name>
<comment type="similarity">
    <text evidence="2">Belongs to the POMP/UMP1 family.</text>
</comment>